<comment type="caution">
    <text evidence="1">The sequence shown here is derived from an EMBL/GenBank/DDBJ whole genome shotgun (WGS) entry which is preliminary data.</text>
</comment>
<name>A0AC61RJP7_9BACT</name>
<gene>
    <name evidence="1" type="ORF">E5331_10920</name>
</gene>
<dbReference type="EMBL" id="SRYB01000015">
    <property type="protein sequence ID" value="TGY78207.1"/>
    <property type="molecule type" value="Genomic_DNA"/>
</dbReference>
<reference evidence="1" key="1">
    <citation type="submission" date="2019-04" db="EMBL/GenBank/DDBJ databases">
        <title>Microbes associate with the intestines of laboratory mice.</title>
        <authorList>
            <person name="Navarre W."/>
            <person name="Wong E."/>
            <person name="Huang K."/>
            <person name="Tropini C."/>
            <person name="Ng K."/>
            <person name="Yu B."/>
        </authorList>
    </citation>
    <scope>NUCLEOTIDE SEQUENCE</scope>
    <source>
        <strain evidence="1">NM04_E33</strain>
    </source>
</reference>
<keyword evidence="2" id="KW-1185">Reference proteome</keyword>
<accession>A0AC61RJP7</accession>
<evidence type="ECO:0000313" key="1">
    <source>
        <dbReference type="EMBL" id="TGY78207.1"/>
    </source>
</evidence>
<organism evidence="1 2">
    <name type="scientific">Lepagella muris</name>
    <dbReference type="NCBI Taxonomy" id="3032870"/>
    <lineage>
        <taxon>Bacteria</taxon>
        <taxon>Pseudomonadati</taxon>
        <taxon>Bacteroidota</taxon>
        <taxon>Bacteroidia</taxon>
        <taxon>Bacteroidales</taxon>
        <taxon>Muribaculaceae</taxon>
        <taxon>Lepagella</taxon>
    </lineage>
</organism>
<dbReference type="Proteomes" id="UP000306319">
    <property type="component" value="Unassembled WGS sequence"/>
</dbReference>
<protein>
    <submittedName>
        <fullName evidence="1">Type II toxin-antitoxin system RelE/ParE family toxin</fullName>
    </submittedName>
</protein>
<sequence length="112" mass="13791">MIREIIAYKDYYCDFMSKLNDKEQMKIRRALLLFSDTERIPSHFIKYIEDDIYEFRVTYGNNEFRIFFIYDGEKLVILFNAFRKKTQKTPRSEINKAKRLKKEYYDEKNADI</sequence>
<proteinExistence type="predicted"/>
<evidence type="ECO:0000313" key="2">
    <source>
        <dbReference type="Proteomes" id="UP000306319"/>
    </source>
</evidence>